<dbReference type="Pfam" id="PF00001">
    <property type="entry name" value="7tm_1"/>
    <property type="match status" value="1"/>
</dbReference>
<dbReference type="GO" id="GO:0004940">
    <property type="term" value="F:beta1-adrenergic receptor activity"/>
    <property type="evidence" value="ECO:0007669"/>
    <property type="project" value="TreeGrafter"/>
</dbReference>
<evidence type="ECO:0000256" key="15">
    <source>
        <dbReference type="SAM" id="Phobius"/>
    </source>
</evidence>
<evidence type="ECO:0000256" key="11">
    <source>
        <dbReference type="ARBA" id="ARBA00023170"/>
    </source>
</evidence>
<dbReference type="GO" id="GO:0002025">
    <property type="term" value="P:norepinephrine-epinephrine-mediated vasodilation involved in regulation of systemic arterial blood pressure"/>
    <property type="evidence" value="ECO:0007669"/>
    <property type="project" value="TreeGrafter"/>
</dbReference>
<feature type="transmembrane region" description="Helical" evidence="15">
    <location>
        <begin position="196"/>
        <end position="221"/>
    </location>
</feature>
<keyword evidence="12 14" id="KW-0807">Transducer</keyword>
<feature type="transmembrane region" description="Helical" evidence="15">
    <location>
        <begin position="110"/>
        <end position="131"/>
    </location>
</feature>
<dbReference type="Ensembl" id="ENSEBUT00000010119.1">
    <property type="protein sequence ID" value="ENSEBUP00000009591.1"/>
    <property type="gene ID" value="ENSEBUG00000006164.1"/>
</dbReference>
<reference evidence="17" key="1">
    <citation type="submission" date="2025-08" db="UniProtKB">
        <authorList>
            <consortium name="Ensembl"/>
        </authorList>
    </citation>
    <scope>IDENTIFICATION</scope>
</reference>
<dbReference type="SUPFAM" id="SSF81321">
    <property type="entry name" value="Family A G protein-coupled receptor-like"/>
    <property type="match status" value="1"/>
</dbReference>
<sequence>MAHGVCNGTSLNRSAMLVAGLAQNATDKEVSEQWKISMGLVMASIVLITVVGNLLVILAIARFRRLQTVTNYFIVSLACADLVMGVLVVPPGADIVVRGFWAYGIATCELWTSVDVLCVTASIETLCVIALDRYLAITSPLRYKQLLTKTRARFVVVSVWIISSLISFLPIHMQWWRRSSSTPEQMEKQCEFYTNAPYAVSSSVVSFYIPLIIMIFVYASVFRQTRKQLRKIDKNEGRFYDVASDLNSNEEIESANRRTYKRRPSKVVSMKEQKAIKTLGIIMGTFTLCWLPFFICNIIKAFCSDCLAPISAGRSSVSCVAVRQPWLDAEVRTLEARRSPPTAPSNGTATGNALPLFTVQTRWWLFLMAPHATVAGEATTAASAAITV</sequence>
<evidence type="ECO:0000259" key="16">
    <source>
        <dbReference type="PROSITE" id="PS50262"/>
    </source>
</evidence>
<evidence type="ECO:0000256" key="7">
    <source>
        <dbReference type="ARBA" id="ARBA00022989"/>
    </source>
</evidence>
<evidence type="ECO:0000256" key="4">
    <source>
        <dbReference type="ARBA" id="ARBA00022475"/>
    </source>
</evidence>
<keyword evidence="11 14" id="KW-0675">Receptor</keyword>
<evidence type="ECO:0000256" key="2">
    <source>
        <dbReference type="ARBA" id="ARBA00004651"/>
    </source>
</evidence>
<evidence type="ECO:0000256" key="3">
    <source>
        <dbReference type="ARBA" id="ARBA00022028"/>
    </source>
</evidence>
<protein>
    <recommendedName>
        <fullName evidence="3">Beta-1 adrenergic receptor</fullName>
    </recommendedName>
    <alternativeName>
        <fullName evidence="13">Beta-1 adrenoreceptor</fullName>
    </alternativeName>
</protein>
<reference evidence="17" key="2">
    <citation type="submission" date="2025-09" db="UniProtKB">
        <authorList>
            <consortium name="Ensembl"/>
        </authorList>
    </citation>
    <scope>IDENTIFICATION</scope>
</reference>
<proteinExistence type="inferred from homology"/>
<keyword evidence="10" id="KW-1015">Disulfide bond</keyword>
<keyword evidence="18" id="KW-1185">Reference proteome</keyword>
<comment type="subcellular location">
    <subcellularLocation>
        <location evidence="2">Cell membrane</location>
        <topology evidence="2">Multi-pass membrane protein</topology>
    </subcellularLocation>
    <subcellularLocation>
        <location evidence="1">Endosome</location>
    </subcellularLocation>
</comment>
<dbReference type="PROSITE" id="PS50262">
    <property type="entry name" value="G_PROTEIN_RECEP_F1_2"/>
    <property type="match status" value="1"/>
</dbReference>
<keyword evidence="6" id="KW-0967">Endosome</keyword>
<dbReference type="PROSITE" id="PS00237">
    <property type="entry name" value="G_PROTEIN_RECEP_F1_1"/>
    <property type="match status" value="1"/>
</dbReference>
<dbReference type="GO" id="GO:0071880">
    <property type="term" value="P:adenylate cyclase-activating adrenergic receptor signaling pathway"/>
    <property type="evidence" value="ECO:0007669"/>
    <property type="project" value="TreeGrafter"/>
</dbReference>
<keyword evidence="5 14" id="KW-0812">Transmembrane</keyword>
<keyword evidence="4" id="KW-1003">Cell membrane</keyword>
<feature type="domain" description="G-protein coupled receptors family 1 profile" evidence="16">
    <location>
        <begin position="52"/>
        <end position="302"/>
    </location>
</feature>
<feature type="transmembrane region" description="Helical" evidence="15">
    <location>
        <begin position="152"/>
        <end position="176"/>
    </location>
</feature>
<evidence type="ECO:0000256" key="9">
    <source>
        <dbReference type="ARBA" id="ARBA00023136"/>
    </source>
</evidence>
<evidence type="ECO:0000256" key="8">
    <source>
        <dbReference type="ARBA" id="ARBA00023040"/>
    </source>
</evidence>
<keyword evidence="9 15" id="KW-0472">Membrane</keyword>
<dbReference type="GO" id="GO:0043410">
    <property type="term" value="P:positive regulation of MAPK cascade"/>
    <property type="evidence" value="ECO:0007669"/>
    <property type="project" value="TreeGrafter"/>
</dbReference>
<feature type="transmembrane region" description="Helical" evidence="15">
    <location>
        <begin position="36"/>
        <end position="60"/>
    </location>
</feature>
<dbReference type="GO" id="GO:0002027">
    <property type="term" value="P:regulation of heart rate"/>
    <property type="evidence" value="ECO:0007669"/>
    <property type="project" value="Ensembl"/>
</dbReference>
<accession>A0A8C4Q3R7</accession>
<keyword evidence="8 14" id="KW-0297">G-protein coupled receptor</keyword>
<comment type="similarity">
    <text evidence="14">Belongs to the G-protein coupled receptor 1 family.</text>
</comment>
<evidence type="ECO:0000313" key="17">
    <source>
        <dbReference type="Ensembl" id="ENSEBUP00000009591.1"/>
    </source>
</evidence>
<keyword evidence="7 15" id="KW-1133">Transmembrane helix</keyword>
<dbReference type="GO" id="GO:0005768">
    <property type="term" value="C:endosome"/>
    <property type="evidence" value="ECO:0007669"/>
    <property type="project" value="UniProtKB-SubCell"/>
</dbReference>
<evidence type="ECO:0000313" key="18">
    <source>
        <dbReference type="Proteomes" id="UP000694388"/>
    </source>
</evidence>
<evidence type="ECO:0000256" key="10">
    <source>
        <dbReference type="ARBA" id="ARBA00023157"/>
    </source>
</evidence>
<evidence type="ECO:0000256" key="5">
    <source>
        <dbReference type="ARBA" id="ARBA00022692"/>
    </source>
</evidence>
<name>A0A8C4Q3R7_EPTBU</name>
<dbReference type="GeneTree" id="ENSGT00940000161953"/>
<feature type="transmembrane region" description="Helical" evidence="15">
    <location>
        <begin position="72"/>
        <end position="90"/>
    </location>
</feature>
<dbReference type="PANTHER" id="PTHR24248">
    <property type="entry name" value="ADRENERGIC RECEPTOR-RELATED G-PROTEIN COUPLED RECEPTOR"/>
    <property type="match status" value="1"/>
</dbReference>
<organism evidence="17 18">
    <name type="scientific">Eptatretus burgeri</name>
    <name type="common">Inshore hagfish</name>
    <dbReference type="NCBI Taxonomy" id="7764"/>
    <lineage>
        <taxon>Eukaryota</taxon>
        <taxon>Metazoa</taxon>
        <taxon>Chordata</taxon>
        <taxon>Craniata</taxon>
        <taxon>Vertebrata</taxon>
        <taxon>Cyclostomata</taxon>
        <taxon>Myxini</taxon>
        <taxon>Myxiniformes</taxon>
        <taxon>Myxinidae</taxon>
        <taxon>Eptatretinae</taxon>
        <taxon>Eptatretus</taxon>
    </lineage>
</organism>
<evidence type="ECO:0000256" key="13">
    <source>
        <dbReference type="ARBA" id="ARBA00032462"/>
    </source>
</evidence>
<dbReference type="Proteomes" id="UP000694388">
    <property type="component" value="Unplaced"/>
</dbReference>
<dbReference type="AlphaFoldDB" id="A0A8C4Q3R7"/>
<dbReference type="SMART" id="SM01381">
    <property type="entry name" value="7TM_GPCR_Srsx"/>
    <property type="match status" value="1"/>
</dbReference>
<dbReference type="PANTHER" id="PTHR24248:SF54">
    <property type="entry name" value="BETA-1 ADRENERGIC RECEPTOR"/>
    <property type="match status" value="1"/>
</dbReference>
<evidence type="ECO:0000256" key="6">
    <source>
        <dbReference type="ARBA" id="ARBA00022753"/>
    </source>
</evidence>
<dbReference type="GO" id="GO:0005886">
    <property type="term" value="C:plasma membrane"/>
    <property type="evidence" value="ECO:0007669"/>
    <property type="project" value="UniProtKB-SubCell"/>
</dbReference>
<dbReference type="PRINTS" id="PR00237">
    <property type="entry name" value="GPCRRHODOPSN"/>
</dbReference>
<feature type="transmembrane region" description="Helical" evidence="15">
    <location>
        <begin position="275"/>
        <end position="295"/>
    </location>
</feature>
<dbReference type="InterPro" id="IPR017452">
    <property type="entry name" value="GPCR_Rhodpsn_7TM"/>
</dbReference>
<evidence type="ECO:0000256" key="14">
    <source>
        <dbReference type="RuleBase" id="RU000688"/>
    </source>
</evidence>
<evidence type="ECO:0000256" key="1">
    <source>
        <dbReference type="ARBA" id="ARBA00004177"/>
    </source>
</evidence>
<dbReference type="InterPro" id="IPR000276">
    <property type="entry name" value="GPCR_Rhodpsn"/>
</dbReference>
<evidence type="ECO:0000256" key="12">
    <source>
        <dbReference type="ARBA" id="ARBA00023224"/>
    </source>
</evidence>
<dbReference type="Gene3D" id="1.20.1070.10">
    <property type="entry name" value="Rhodopsin 7-helix transmembrane proteins"/>
    <property type="match status" value="1"/>
</dbReference>